<dbReference type="EMBL" id="JAANHS010000007">
    <property type="protein sequence ID" value="NHB77319.1"/>
    <property type="molecule type" value="Genomic_DNA"/>
</dbReference>
<reference evidence="2 3" key="1">
    <citation type="journal article" date="2022" name="Microorganisms">
        <title>Genome Sequence and Characterization of a Xanthorhodopsin-Containing, Aerobic Anoxygenic Phototrophic Rhodobacter Species, Isolated from Mesophilic Conditions at Yellowstone National Park.</title>
        <authorList>
            <person name="Kyndt J.A."/>
            <person name="Robertson S."/>
            <person name="Shoffstall I.B."/>
            <person name="Ramaley R.F."/>
            <person name="Meyer T.E."/>
        </authorList>
    </citation>
    <scope>NUCLEOTIDE SEQUENCE [LARGE SCALE GENOMIC DNA]</scope>
    <source>
        <strain evidence="2 3">M37P</strain>
    </source>
</reference>
<feature type="chain" id="PRO_5047307738" description="Secreted protein" evidence="1">
    <location>
        <begin position="24"/>
        <end position="95"/>
    </location>
</feature>
<accession>A0ABX0G7W0</accession>
<proteinExistence type="predicted"/>
<sequence>MQTLKVIAAVAASPIILSAVVFASTSETSLTGKPAGAPNRAEVFAASDCGAGAYRVAETVKTWQDALAAKRLHDEVLVLAAVETGAHSGCDTAAR</sequence>
<comment type="caution">
    <text evidence="2">The sequence shown here is derived from an EMBL/GenBank/DDBJ whole genome shotgun (WGS) entry which is preliminary data.</text>
</comment>
<name>A0ABX0G7W0_9RHOB</name>
<keyword evidence="1" id="KW-0732">Signal</keyword>
<feature type="signal peptide" evidence="1">
    <location>
        <begin position="1"/>
        <end position="23"/>
    </location>
</feature>
<evidence type="ECO:0000313" key="3">
    <source>
        <dbReference type="Proteomes" id="UP001515660"/>
    </source>
</evidence>
<dbReference type="Proteomes" id="UP001515660">
    <property type="component" value="Unassembled WGS sequence"/>
</dbReference>
<keyword evidence="3" id="KW-1185">Reference proteome</keyword>
<protein>
    <recommendedName>
        <fullName evidence="4">Secreted protein</fullName>
    </recommendedName>
</protein>
<dbReference type="RefSeq" id="WP_166403338.1">
    <property type="nucleotide sequence ID" value="NZ_JAANHS010000007.1"/>
</dbReference>
<evidence type="ECO:0008006" key="4">
    <source>
        <dbReference type="Google" id="ProtNLM"/>
    </source>
</evidence>
<evidence type="ECO:0000313" key="2">
    <source>
        <dbReference type="EMBL" id="NHB77319.1"/>
    </source>
</evidence>
<evidence type="ECO:0000256" key="1">
    <source>
        <dbReference type="SAM" id="SignalP"/>
    </source>
</evidence>
<organism evidence="2 3">
    <name type="scientific">Rhodobacter calidifons</name>
    <dbReference type="NCBI Taxonomy" id="2715277"/>
    <lineage>
        <taxon>Bacteria</taxon>
        <taxon>Pseudomonadati</taxon>
        <taxon>Pseudomonadota</taxon>
        <taxon>Alphaproteobacteria</taxon>
        <taxon>Rhodobacterales</taxon>
        <taxon>Rhodobacter group</taxon>
        <taxon>Rhodobacter</taxon>
    </lineage>
</organism>
<gene>
    <name evidence="2" type="ORF">G8O29_11275</name>
</gene>